<accession>A0AAP9MFR1</accession>
<protein>
    <submittedName>
        <fullName evidence="2">Uncharacterized protein</fullName>
    </submittedName>
</protein>
<gene>
    <name evidence="2" type="ORF">G4D54_06980</name>
</gene>
<dbReference type="EMBL" id="CP048838">
    <property type="protein sequence ID" value="QJA02186.1"/>
    <property type="molecule type" value="Genomic_DNA"/>
</dbReference>
<feature type="transmembrane region" description="Helical" evidence="1">
    <location>
        <begin position="12"/>
        <end position="37"/>
    </location>
</feature>
<keyword evidence="1" id="KW-0812">Transmembrane</keyword>
<evidence type="ECO:0000313" key="2">
    <source>
        <dbReference type="EMBL" id="QJA02186.1"/>
    </source>
</evidence>
<dbReference type="Proteomes" id="UP000503330">
    <property type="component" value="Chromosome"/>
</dbReference>
<proteinExistence type="predicted"/>
<keyword evidence="1" id="KW-1133">Transmembrane helix</keyword>
<evidence type="ECO:0000313" key="3">
    <source>
        <dbReference type="Proteomes" id="UP000503330"/>
    </source>
</evidence>
<organism evidence="2 3">
    <name type="scientific">Clostridium innocuum</name>
    <dbReference type="NCBI Taxonomy" id="1522"/>
    <lineage>
        <taxon>Bacteria</taxon>
        <taxon>Bacillati</taxon>
        <taxon>Bacillota</taxon>
        <taxon>Clostridia</taxon>
        <taxon>Eubacteriales</taxon>
        <taxon>Clostridiaceae</taxon>
        <taxon>Clostridium</taxon>
    </lineage>
</organism>
<dbReference type="AlphaFoldDB" id="A0AAP9MFR1"/>
<evidence type="ECO:0000256" key="1">
    <source>
        <dbReference type="SAM" id="Phobius"/>
    </source>
</evidence>
<keyword evidence="1" id="KW-0472">Membrane</keyword>
<name>A0AAP9MFR1_CLOIN</name>
<sequence>MLLAGLSYLSQWYNAMIIEFTIFLLAAFLLMFLLFFIRLFYKLCSSYETETELYKLQKKEELTFAYYKKNEKAQTEMAYLLHDIKNHLLLQATGNNEMINTYVSDLQAQIEDMEPNFYSSIPILQMLFTDKIEEAKKLNIQLDIYNEDKEMTMFQEYDLITMFSFLLEYAFNEIGAMTGKRSVNLVIREIQGMLVIRETFTVIASEKGKETRTVPYRRIQKIVDKYGGTIKIETKEIQCLILLVFPCSPL</sequence>
<reference evidence="2 3" key="1">
    <citation type="submission" date="2020-02" db="EMBL/GenBank/DDBJ databases">
        <authorList>
            <person name="Kociolek L.K."/>
            <person name="Ozer E.A."/>
        </authorList>
    </citation>
    <scope>NUCLEOTIDE SEQUENCE [LARGE SCALE GENOMIC DNA]</scope>
    <source>
        <strain evidence="2 3">ATCC 14501</strain>
    </source>
</reference>